<feature type="transmembrane region" description="Helical" evidence="1">
    <location>
        <begin position="91"/>
        <end position="109"/>
    </location>
</feature>
<reference evidence="2 3" key="1">
    <citation type="submission" date="2022-04" db="EMBL/GenBank/DDBJ databases">
        <title>Diverse halophilic archaea isolated from saline environments.</title>
        <authorList>
            <person name="Cui H.-L."/>
        </authorList>
    </citation>
    <scope>NUCLEOTIDE SEQUENCE [LARGE SCALE GENOMIC DNA]</scope>
    <source>
        <strain evidence="2 3">XZYJT49</strain>
    </source>
</reference>
<protein>
    <submittedName>
        <fullName evidence="2">Metal-dependent hydrolase</fullName>
    </submittedName>
</protein>
<keyword evidence="3" id="KW-1185">Reference proteome</keyword>
<dbReference type="Proteomes" id="UP000830729">
    <property type="component" value="Chromosome"/>
</dbReference>
<feature type="transmembrane region" description="Helical" evidence="1">
    <location>
        <begin position="139"/>
        <end position="158"/>
    </location>
</feature>
<keyword evidence="1" id="KW-0472">Membrane</keyword>
<dbReference type="RefSeq" id="WP_248649789.1">
    <property type="nucleotide sequence ID" value="NZ_CP096659.1"/>
</dbReference>
<feature type="transmembrane region" description="Helical" evidence="1">
    <location>
        <begin position="63"/>
        <end position="82"/>
    </location>
</feature>
<keyword evidence="1" id="KW-0812">Transmembrane</keyword>
<name>A0A8U0HS77_9EURY</name>
<organism evidence="2 3">
    <name type="scientific">Halorussus limi</name>
    <dbReference type="NCBI Taxonomy" id="2938695"/>
    <lineage>
        <taxon>Archaea</taxon>
        <taxon>Methanobacteriati</taxon>
        <taxon>Methanobacteriota</taxon>
        <taxon>Stenosarchaea group</taxon>
        <taxon>Halobacteria</taxon>
        <taxon>Halobacteriales</taxon>
        <taxon>Haladaptataceae</taxon>
        <taxon>Halorussus</taxon>
    </lineage>
</organism>
<dbReference type="Pfam" id="PF04307">
    <property type="entry name" value="YdjM"/>
    <property type="match status" value="1"/>
</dbReference>
<sequence length="184" mass="19632">MFPPGHYGLALALYAVVGYALLSRGYVRDALSGGGVVLSYALLPDLDGRFEFLVHRGVTHTLWFAVAVGGLCVLVVASSLLARPRREALRGALWAFFLGSFAVVTHLLADLVNPWGVMPIYPVSPALYSLDLVRATNDAANYAMLAFGVGCATAAWVAGRAPTADPSLVRRLYRRLRRGGGAAE</sequence>
<evidence type="ECO:0000256" key="1">
    <source>
        <dbReference type="SAM" id="Phobius"/>
    </source>
</evidence>
<keyword evidence="1" id="KW-1133">Transmembrane helix</keyword>
<proteinExistence type="predicted"/>
<dbReference type="GO" id="GO:0016787">
    <property type="term" value="F:hydrolase activity"/>
    <property type="evidence" value="ECO:0007669"/>
    <property type="project" value="UniProtKB-KW"/>
</dbReference>
<evidence type="ECO:0000313" key="2">
    <source>
        <dbReference type="EMBL" id="UPV73737.1"/>
    </source>
</evidence>
<dbReference type="InterPro" id="IPR007404">
    <property type="entry name" value="YdjM-like"/>
</dbReference>
<keyword evidence="2" id="KW-0378">Hydrolase</keyword>
<feature type="transmembrane region" description="Helical" evidence="1">
    <location>
        <begin position="6"/>
        <end position="22"/>
    </location>
</feature>
<dbReference type="KEGG" id="halx:M0R89_14465"/>
<gene>
    <name evidence="2" type="ORF">M0R89_14465</name>
</gene>
<dbReference type="EMBL" id="CP096659">
    <property type="protein sequence ID" value="UPV73737.1"/>
    <property type="molecule type" value="Genomic_DNA"/>
</dbReference>
<dbReference type="AlphaFoldDB" id="A0A8U0HS77"/>
<evidence type="ECO:0000313" key="3">
    <source>
        <dbReference type="Proteomes" id="UP000830729"/>
    </source>
</evidence>
<accession>A0A8U0HS77</accession>
<dbReference type="GeneID" id="72186426"/>